<organism evidence="1 2">
    <name type="scientific">candidate division TM6 bacterium JCVI TM6SC1</name>
    <dbReference type="NCBI Taxonomy" id="1306947"/>
    <lineage>
        <taxon>Bacteria</taxon>
        <taxon>Candidatus Babelota</taxon>
        <taxon>Vermiphilus</taxon>
    </lineage>
</organism>
<proteinExistence type="predicted"/>
<evidence type="ECO:0000313" key="1">
    <source>
        <dbReference type="EMBL" id="KIX85389.1"/>
    </source>
</evidence>
<accession>A0A0D2GPR9</accession>
<comment type="caution">
    <text evidence="1">The sequence shown here is derived from an EMBL/GenBank/DDBJ whole genome shotgun (WGS) entry which is preliminary data.</text>
</comment>
<sequence>MTKLMLLSFLISCAYIQNIVYCASSEPNEHHTIVNETDQSVEVKIDLVGYFPLQKIIGARQKYTFETHGYCAHSIEVHPVEMIASAEE</sequence>
<dbReference type="AlphaFoldDB" id="A0A0D2GPR9"/>
<name>A0A0D2GPR9_9BACT</name>
<dbReference type="EMBL" id="ARQD01000001">
    <property type="protein sequence ID" value="KIX85389.1"/>
    <property type="molecule type" value="Genomic_DNA"/>
</dbReference>
<keyword evidence="2" id="KW-1185">Reference proteome</keyword>
<protein>
    <submittedName>
        <fullName evidence="1">Uncharacterized protein</fullName>
    </submittedName>
</protein>
<reference evidence="1 2" key="1">
    <citation type="journal article" date="2013" name="Proc. Natl. Acad. Sci. U.S.A.">
        <title>Candidate phylum TM6 genome recovered from a hospital sink biofilm provides genomic insights into this uncultivated phylum.</title>
        <authorList>
            <person name="McLean J.S."/>
            <person name="Lombardo M.J."/>
            <person name="Badger J.H."/>
            <person name="Edlund A."/>
            <person name="Novotny M."/>
            <person name="Yee-Greenbaum J."/>
            <person name="Vyahhi N."/>
            <person name="Hall A.P."/>
            <person name="Yang Y."/>
            <person name="Dupont C.L."/>
            <person name="Ziegler M.G."/>
            <person name="Chitsaz H."/>
            <person name="Allen A.E."/>
            <person name="Yooseph S."/>
            <person name="Tesler G."/>
            <person name="Pevzner P.A."/>
            <person name="Friedman R.M."/>
            <person name="Nealson K.H."/>
            <person name="Venter J.C."/>
            <person name="Lasken R.S."/>
        </authorList>
    </citation>
    <scope>NUCLEOTIDE SEQUENCE [LARGE SCALE GENOMIC DNA]</scope>
    <source>
        <strain evidence="1 2">TM6SC1</strain>
    </source>
</reference>
<dbReference type="Proteomes" id="UP000032214">
    <property type="component" value="Unassembled WGS sequence"/>
</dbReference>
<evidence type="ECO:0000313" key="2">
    <source>
        <dbReference type="Proteomes" id="UP000032214"/>
    </source>
</evidence>
<gene>
    <name evidence="1" type="ORF">J120_00165</name>
</gene>